<dbReference type="CDD" id="cd16495">
    <property type="entry name" value="RING_CH-C4HC3_MARCH"/>
    <property type="match status" value="1"/>
</dbReference>
<evidence type="ECO:0000256" key="4">
    <source>
        <dbReference type="SAM" id="MobiDB-lite"/>
    </source>
</evidence>
<feature type="region of interest" description="Disordered" evidence="4">
    <location>
        <begin position="178"/>
        <end position="278"/>
    </location>
</feature>
<feature type="region of interest" description="Disordered" evidence="4">
    <location>
        <begin position="564"/>
        <end position="614"/>
    </location>
</feature>
<feature type="region of interest" description="Disordered" evidence="4">
    <location>
        <begin position="444"/>
        <end position="473"/>
    </location>
</feature>
<accession>A0A7S0RQR2</accession>
<keyword evidence="1" id="KW-0479">Metal-binding</keyword>
<feature type="domain" description="RING-CH-type" evidence="5">
    <location>
        <begin position="17"/>
        <end position="79"/>
    </location>
</feature>
<evidence type="ECO:0000256" key="3">
    <source>
        <dbReference type="ARBA" id="ARBA00022833"/>
    </source>
</evidence>
<dbReference type="SMART" id="SM00744">
    <property type="entry name" value="RINGv"/>
    <property type="match status" value="1"/>
</dbReference>
<evidence type="ECO:0000313" key="6">
    <source>
        <dbReference type="EMBL" id="CAD8684370.1"/>
    </source>
</evidence>
<name>A0A7S0RQR2_9CHLO</name>
<evidence type="ECO:0000256" key="1">
    <source>
        <dbReference type="ARBA" id="ARBA00022723"/>
    </source>
</evidence>
<dbReference type="InterPro" id="IPR011016">
    <property type="entry name" value="Znf_RING-CH"/>
</dbReference>
<proteinExistence type="predicted"/>
<keyword evidence="3" id="KW-0862">Zinc</keyword>
<evidence type="ECO:0000256" key="2">
    <source>
        <dbReference type="ARBA" id="ARBA00022771"/>
    </source>
</evidence>
<dbReference type="PROSITE" id="PS51292">
    <property type="entry name" value="ZF_RING_CH"/>
    <property type="match status" value="1"/>
</dbReference>
<organism evidence="6">
    <name type="scientific">Chlamydomonas leiostraca</name>
    <dbReference type="NCBI Taxonomy" id="1034604"/>
    <lineage>
        <taxon>Eukaryota</taxon>
        <taxon>Viridiplantae</taxon>
        <taxon>Chlorophyta</taxon>
        <taxon>core chlorophytes</taxon>
        <taxon>Chlorophyceae</taxon>
        <taxon>CS clade</taxon>
        <taxon>Chlamydomonadales</taxon>
        <taxon>Chlamydomonadaceae</taxon>
        <taxon>Chlamydomonas</taxon>
    </lineage>
</organism>
<dbReference type="GO" id="GO:0008270">
    <property type="term" value="F:zinc ion binding"/>
    <property type="evidence" value="ECO:0007669"/>
    <property type="project" value="UniProtKB-KW"/>
</dbReference>
<feature type="compositionally biased region" description="Polar residues" evidence="4">
    <location>
        <begin position="535"/>
        <end position="548"/>
    </location>
</feature>
<dbReference type="Gene3D" id="3.30.40.10">
    <property type="entry name" value="Zinc/RING finger domain, C3HC4 (zinc finger)"/>
    <property type="match status" value="1"/>
</dbReference>
<dbReference type="SUPFAM" id="SSF57850">
    <property type="entry name" value="RING/U-box"/>
    <property type="match status" value="1"/>
</dbReference>
<feature type="compositionally biased region" description="Polar residues" evidence="4">
    <location>
        <begin position="233"/>
        <end position="249"/>
    </location>
</feature>
<dbReference type="Pfam" id="PF12906">
    <property type="entry name" value="RINGv"/>
    <property type="match status" value="1"/>
</dbReference>
<keyword evidence="2" id="KW-0863">Zinc-finger</keyword>
<gene>
    <name evidence="6" type="ORF">CLEI1391_LOCUS11740</name>
</gene>
<feature type="compositionally biased region" description="Low complexity" evidence="4">
    <location>
        <begin position="187"/>
        <end position="219"/>
    </location>
</feature>
<feature type="compositionally biased region" description="Low complexity" evidence="4">
    <location>
        <begin position="515"/>
        <end position="534"/>
    </location>
</feature>
<dbReference type="AlphaFoldDB" id="A0A7S0RQR2"/>
<feature type="region of interest" description="Disordered" evidence="4">
    <location>
        <begin position="515"/>
        <end position="551"/>
    </location>
</feature>
<evidence type="ECO:0000259" key="5">
    <source>
        <dbReference type="PROSITE" id="PS51292"/>
    </source>
</evidence>
<sequence length="669" mass="68550">MAGIEDNTETRKDASPMDVEADDVCWICLDDNQDEQVLMSPCKCPRKVHPKCLARWQLQQAGKQEETTCRFCNNQLADWKASLTPEALRPEVQKVQPIMVVYFEGEIHRIPVKQGGDGLKEFTTRIRELFRLPEDVDISLTFGCKEPMSGQHLKLEGMGAFDAAVHCASVAAAERQHKIRSGGGASSGAPSAAGSPASSAGGAPPPAGAAAPDAAAPAADTLSAPVPSLPVRQYQSQSHGGSSVMNRFPTNLPPPATFLPQPSSGGGASFAMPQAPPRRMPPAAAMLPSVDSGNVLLPPTPSVTSAAAASPLRTPQMSASQTLGLTAAQQASLLDAMQPPSPTGTSSDSMDVMDGDSHQYMLSNGRRSLSLDEVTLGSLAGGCDPTLAGPQLPDMRSDGYDDLRSTRRNAPSAVPTRLDVQSMAHASPFGSRAAAYTASRALSPTITAGTPPPVHAPNTRHSTNTAGGGVSLPPLRTAGSWATRGAVDPAGAVQSARCAGDEPAGVRPLAAYAYGPSSTSSSPGVSGPHTPSPSNGASRATSCNTSAGGVSPTLLSPHGSACIQTAGLVPQPPASSPASTTRNSLRRMRRSSSRQDVQEGALSSTSSEGLAPAGSLTGRLKCSLKAFSRKVARSLHFSGQAAPGAQQPVRGAVSAGGAEGIVLPSGRVA</sequence>
<dbReference type="EMBL" id="HBFB01020904">
    <property type="protein sequence ID" value="CAD8684370.1"/>
    <property type="molecule type" value="Transcribed_RNA"/>
</dbReference>
<reference evidence="6" key="1">
    <citation type="submission" date="2021-01" db="EMBL/GenBank/DDBJ databases">
        <authorList>
            <person name="Corre E."/>
            <person name="Pelletier E."/>
            <person name="Niang G."/>
            <person name="Scheremetjew M."/>
            <person name="Finn R."/>
            <person name="Kale V."/>
            <person name="Holt S."/>
            <person name="Cochrane G."/>
            <person name="Meng A."/>
            <person name="Brown T."/>
            <person name="Cohen L."/>
        </authorList>
    </citation>
    <scope>NUCLEOTIDE SEQUENCE</scope>
    <source>
        <strain evidence="6">SAG 11-49</strain>
    </source>
</reference>
<protein>
    <recommendedName>
        <fullName evidence="5">RING-CH-type domain-containing protein</fullName>
    </recommendedName>
</protein>
<dbReference type="InterPro" id="IPR013083">
    <property type="entry name" value="Znf_RING/FYVE/PHD"/>
</dbReference>